<organism evidence="2 3">
    <name type="scientific">Candidatus Wildermuthbacteria bacterium RIFCSPHIGHO2_01_FULL_49_22b</name>
    <dbReference type="NCBI Taxonomy" id="1802448"/>
    <lineage>
        <taxon>Bacteria</taxon>
        <taxon>Candidatus Wildermuthiibacteriota</taxon>
    </lineage>
</organism>
<dbReference type="Proteomes" id="UP000178065">
    <property type="component" value="Unassembled WGS sequence"/>
</dbReference>
<comment type="caution">
    <text evidence="2">The sequence shown here is derived from an EMBL/GenBank/DDBJ whole genome shotgun (WGS) entry which is preliminary data.</text>
</comment>
<gene>
    <name evidence="2" type="ORF">A2672_00570</name>
</gene>
<keyword evidence="1" id="KW-1133">Transmembrane helix</keyword>
<accession>A0A1G2QZA8</accession>
<keyword evidence="1" id="KW-0472">Membrane</keyword>
<feature type="transmembrane region" description="Helical" evidence="1">
    <location>
        <begin position="20"/>
        <end position="39"/>
    </location>
</feature>
<evidence type="ECO:0000313" key="2">
    <source>
        <dbReference type="EMBL" id="OHA65910.1"/>
    </source>
</evidence>
<sequence length="115" mass="12906">MASFGETARKIKQETLVSVLRVLGLTLFFLVLGISFIFLQQRQAKLEPPETPTRQELTDQQKKAILDSLAAPQDAPQYTDEEKKQILRSLLVPSNNPALSDEEKKKILESLSAPQ</sequence>
<keyword evidence="1" id="KW-0812">Transmembrane</keyword>
<dbReference type="STRING" id="1802448.A2672_00570"/>
<evidence type="ECO:0000256" key="1">
    <source>
        <dbReference type="SAM" id="Phobius"/>
    </source>
</evidence>
<evidence type="ECO:0000313" key="3">
    <source>
        <dbReference type="Proteomes" id="UP000178065"/>
    </source>
</evidence>
<protein>
    <submittedName>
        <fullName evidence="2">Uncharacterized protein</fullName>
    </submittedName>
</protein>
<proteinExistence type="predicted"/>
<reference evidence="2 3" key="1">
    <citation type="journal article" date="2016" name="Nat. Commun.">
        <title>Thousands of microbial genomes shed light on interconnected biogeochemical processes in an aquifer system.</title>
        <authorList>
            <person name="Anantharaman K."/>
            <person name="Brown C.T."/>
            <person name="Hug L.A."/>
            <person name="Sharon I."/>
            <person name="Castelle C.J."/>
            <person name="Probst A.J."/>
            <person name="Thomas B.C."/>
            <person name="Singh A."/>
            <person name="Wilkins M.J."/>
            <person name="Karaoz U."/>
            <person name="Brodie E.L."/>
            <person name="Williams K.H."/>
            <person name="Hubbard S.S."/>
            <person name="Banfield J.F."/>
        </authorList>
    </citation>
    <scope>NUCLEOTIDE SEQUENCE [LARGE SCALE GENOMIC DNA]</scope>
</reference>
<dbReference type="AlphaFoldDB" id="A0A1G2QZA8"/>
<dbReference type="EMBL" id="MHTT01000009">
    <property type="protein sequence ID" value="OHA65910.1"/>
    <property type="molecule type" value="Genomic_DNA"/>
</dbReference>
<name>A0A1G2QZA8_9BACT</name>